<feature type="compositionally biased region" description="Basic and acidic residues" evidence="1">
    <location>
        <begin position="21"/>
        <end position="36"/>
    </location>
</feature>
<feature type="compositionally biased region" description="Basic and acidic residues" evidence="1">
    <location>
        <begin position="1459"/>
        <end position="1471"/>
    </location>
</feature>
<evidence type="ECO:0000313" key="3">
    <source>
        <dbReference type="Proteomes" id="UP000001514"/>
    </source>
</evidence>
<proteinExistence type="predicted"/>
<accession>D8R697</accession>
<dbReference type="Proteomes" id="UP000001514">
    <property type="component" value="Unassembled WGS sequence"/>
</dbReference>
<evidence type="ECO:0008006" key="4">
    <source>
        <dbReference type="Google" id="ProtNLM"/>
    </source>
</evidence>
<feature type="compositionally biased region" description="Polar residues" evidence="1">
    <location>
        <begin position="45"/>
        <end position="54"/>
    </location>
</feature>
<keyword evidence="3" id="KW-1185">Reference proteome</keyword>
<dbReference type="Gramene" id="EFJ32630">
    <property type="protein sequence ID" value="EFJ32630"/>
    <property type="gene ID" value="SELMODRAFT_407642"/>
</dbReference>
<dbReference type="OMA" id="NESVAYK"/>
<dbReference type="InParanoid" id="D8R697"/>
<dbReference type="KEGG" id="smo:SELMODRAFT_407642"/>
<dbReference type="EMBL" id="GL377572">
    <property type="protein sequence ID" value="EFJ32630.1"/>
    <property type="molecule type" value="Genomic_DNA"/>
</dbReference>
<evidence type="ECO:0000313" key="2">
    <source>
        <dbReference type="EMBL" id="EFJ32630.1"/>
    </source>
</evidence>
<evidence type="ECO:0000256" key="1">
    <source>
        <dbReference type="SAM" id="MobiDB-lite"/>
    </source>
</evidence>
<sequence>MLKPASFQHAEDTNTAVPVSEDLRKRFSNGKHEHVRDSRKRKDTAQTSTANQLQTTGLQSGYGLHFNFRKGRPAYDMELTDKDICALNDAKYFTYKALPRSKRPFALKGLGELWLMVRLTDVLRAYDTVLQRHGLDPTEDTFYYRMLLKLSLRPEHDWWNKLNKEILRNDLLLKVNGFHSHKGEPMQCRDSLNIGVTMPQNASNGRDFKQHMSNLSDNGVPESNLPVLEKKSKQNGFAANQNNSAFERAFSLWQRLVFQLKRSKANYNKNIRLWERAVCFHEKRSLLNSFQHWQRHLSGTLECATFWHRRHFLVHFMEKWRKHVDWTFELMDLSKEFSKRRLIHTYFLNWKSFINMINELGVDAVKHQAFKSWRHKVRKILEIHGPAVNLNFHRALSLSKRYLSAWRQRLFVNINLGNFTLKLQAMRKRLTLTGWHIYARAKATHNATVVLCWQKWKNRRQHFILHTWKNSIIMNRFHMEKRKVLVWQNWLRKFNNELIISQFCSHRKNKSAKFLIRILSEHTVDKREKLRAAYDYWQLKVLKDTFNYWIKYCKNIEPPRNDTIVSTRDFFYALVVHSQKRSKYRFLEVGHMQNMVQTFLRKWRKSTCARHSEKLLVAQVQEGLQKHPDNWNTAGVLLRCWTCHSTFAIFEIWRHWYKMKAWQRENNLLALNHLSRKLLLKSFLNFRTAAYFARKHNFCKLAKTLRLQVKAMHHMTHLCREKKHFKKIYVQGMLHFESKLYNLVWIGWQTFVAGVKDLALANEKAHSHYRLLNFQKAFFGWLHVLHSSSNVKTGHSFLKLFISGCLTLTRKRRSLLKHFHATWKSFVTRMKRKRLAEEMIKKRAFYKFARNAFLAWQDITRMAKHVRAKQAMATSKLRYEQLLHTFARWRRLVSHSVFLKKVLTYFMQRRKRKQYVKWFDATKCSKKLQLVQLAVASKRKNYAARLTLRHWECVTHKHLLCKRQMEKACDFRRRFILRTVARKLLEWKTGQQQKRNLYADARDKLRKTCKRLVFNAWSMEAYMSSEEKVTMTQLKHLHEQRLLLRTLRSFHQLTEEHWHIKRQVLKAFETHKESKKAATAAFWHRQRLSSIILKGWYSHSAIMKKLRERDWAFKRRSSQRTLSTWKLGFRGRKDLRSVESHVSYYHRVMVKKSYFPFWQACTKKSRYQSQCLVYRCFKKWIDHSEQGAFWRCKQKQVTFIILQSLEKRIIWAWHGLVRGIAVRREEHYQQRLIQREAMGMASRTERRQKTELLHGILLVWKCKTQLSRTAMALLNKWKVQLKRYIWSHWQALVTQSRTFRHVKWKWMLTVKRNSFVRWRRASWSRIKANQKYEFEAAKVAESRCLKKAWLQWKALLRYNHERVRVLKECLELIQAGQFWETIREIMNAWGDYANQRNKRRERLWSAEAAYKKHKLIDYFSAWRHYTRASIDSAAKLRGSIQVYNNRNINPTDLRKNEHQLHSEMPPSERHYRQSMSAYQRQHAAQQQLIIQELKHSEEDNGGGNVARSQDQQQVVNTATSDNGAESCGSSGKESTVTLNVATTRHMSLERGVYDGVVATEGWPYELPNGGVAWIRCMVEHHNWKET</sequence>
<protein>
    <recommendedName>
        <fullName evidence="4">Sfi1 spindle body domain-containing protein</fullName>
    </recommendedName>
</protein>
<feature type="region of interest" description="Disordered" evidence="1">
    <location>
        <begin position="1459"/>
        <end position="1478"/>
    </location>
</feature>
<feature type="region of interest" description="Disordered" evidence="1">
    <location>
        <begin position="1"/>
        <end position="54"/>
    </location>
</feature>
<reference evidence="2 3" key="1">
    <citation type="journal article" date="2011" name="Science">
        <title>The Selaginella genome identifies genetic changes associated with the evolution of vascular plants.</title>
        <authorList>
            <person name="Banks J.A."/>
            <person name="Nishiyama T."/>
            <person name="Hasebe M."/>
            <person name="Bowman J.L."/>
            <person name="Gribskov M."/>
            <person name="dePamphilis C."/>
            <person name="Albert V.A."/>
            <person name="Aono N."/>
            <person name="Aoyama T."/>
            <person name="Ambrose B.A."/>
            <person name="Ashton N.W."/>
            <person name="Axtell M.J."/>
            <person name="Barker E."/>
            <person name="Barker M.S."/>
            <person name="Bennetzen J.L."/>
            <person name="Bonawitz N.D."/>
            <person name="Chapple C."/>
            <person name="Cheng C."/>
            <person name="Correa L.G."/>
            <person name="Dacre M."/>
            <person name="DeBarry J."/>
            <person name="Dreyer I."/>
            <person name="Elias M."/>
            <person name="Engstrom E.M."/>
            <person name="Estelle M."/>
            <person name="Feng L."/>
            <person name="Finet C."/>
            <person name="Floyd S.K."/>
            <person name="Frommer W.B."/>
            <person name="Fujita T."/>
            <person name="Gramzow L."/>
            <person name="Gutensohn M."/>
            <person name="Harholt J."/>
            <person name="Hattori M."/>
            <person name="Heyl A."/>
            <person name="Hirai T."/>
            <person name="Hiwatashi Y."/>
            <person name="Ishikawa M."/>
            <person name="Iwata M."/>
            <person name="Karol K.G."/>
            <person name="Koehler B."/>
            <person name="Kolukisaoglu U."/>
            <person name="Kubo M."/>
            <person name="Kurata T."/>
            <person name="Lalonde S."/>
            <person name="Li K."/>
            <person name="Li Y."/>
            <person name="Litt A."/>
            <person name="Lyons E."/>
            <person name="Manning G."/>
            <person name="Maruyama T."/>
            <person name="Michael T.P."/>
            <person name="Mikami K."/>
            <person name="Miyazaki S."/>
            <person name="Morinaga S."/>
            <person name="Murata T."/>
            <person name="Mueller-Roeber B."/>
            <person name="Nelson D.R."/>
            <person name="Obara M."/>
            <person name="Oguri Y."/>
            <person name="Olmstead R.G."/>
            <person name="Onodera N."/>
            <person name="Petersen B.L."/>
            <person name="Pils B."/>
            <person name="Prigge M."/>
            <person name="Rensing S.A."/>
            <person name="Riano-Pachon D.M."/>
            <person name="Roberts A.W."/>
            <person name="Sato Y."/>
            <person name="Scheller H.V."/>
            <person name="Schulz B."/>
            <person name="Schulz C."/>
            <person name="Shakirov E.V."/>
            <person name="Shibagaki N."/>
            <person name="Shinohara N."/>
            <person name="Shippen D.E."/>
            <person name="Soerensen I."/>
            <person name="Sotooka R."/>
            <person name="Sugimoto N."/>
            <person name="Sugita M."/>
            <person name="Sumikawa N."/>
            <person name="Tanurdzic M."/>
            <person name="Theissen G."/>
            <person name="Ulvskov P."/>
            <person name="Wakazuki S."/>
            <person name="Weng J.K."/>
            <person name="Willats W.W."/>
            <person name="Wipf D."/>
            <person name="Wolf P.G."/>
            <person name="Yang L."/>
            <person name="Zimmer A.D."/>
            <person name="Zhu Q."/>
            <person name="Mitros T."/>
            <person name="Hellsten U."/>
            <person name="Loque D."/>
            <person name="Otillar R."/>
            <person name="Salamov A."/>
            <person name="Schmutz J."/>
            <person name="Shapiro H."/>
            <person name="Lindquist E."/>
            <person name="Lucas S."/>
            <person name="Rokhsar D."/>
            <person name="Grigoriev I.V."/>
        </authorList>
    </citation>
    <scope>NUCLEOTIDE SEQUENCE [LARGE SCALE GENOMIC DNA]</scope>
</reference>
<dbReference type="HOGENOM" id="CLU_244913_0_0_1"/>
<gene>
    <name evidence="2" type="ORF">SELMODRAFT_407642</name>
</gene>
<organism evidence="3">
    <name type="scientific">Selaginella moellendorffii</name>
    <name type="common">Spikemoss</name>
    <dbReference type="NCBI Taxonomy" id="88036"/>
    <lineage>
        <taxon>Eukaryota</taxon>
        <taxon>Viridiplantae</taxon>
        <taxon>Streptophyta</taxon>
        <taxon>Embryophyta</taxon>
        <taxon>Tracheophyta</taxon>
        <taxon>Lycopodiopsida</taxon>
        <taxon>Selaginellales</taxon>
        <taxon>Selaginellaceae</taxon>
        <taxon>Selaginella</taxon>
    </lineage>
</organism>
<name>D8R697_SELML</name>